<dbReference type="GO" id="GO:0004325">
    <property type="term" value="F:ferrochelatase activity"/>
    <property type="evidence" value="ECO:0007669"/>
    <property type="project" value="InterPro"/>
</dbReference>
<dbReference type="PANTHER" id="PTHR11108">
    <property type="entry name" value="FERROCHELATASE"/>
    <property type="match status" value="1"/>
</dbReference>
<name>A0A447MWQ4_SALET</name>
<dbReference type="InterPro" id="IPR001015">
    <property type="entry name" value="Ferrochelatase"/>
</dbReference>
<proteinExistence type="inferred from homology"/>
<sequence>MLGEKGTGHIQVMCPGFAADCLETLEEIAEQNREIFLEAGGKKYAYIPALNATPEHIDMMLKLTAPYR</sequence>
<dbReference type="Pfam" id="PF00762">
    <property type="entry name" value="Ferrochelatase"/>
    <property type="match status" value="1"/>
</dbReference>
<evidence type="ECO:0000256" key="1">
    <source>
        <dbReference type="RuleBase" id="RU004185"/>
    </source>
</evidence>
<dbReference type="EC" id="4.99.1.1" evidence="2"/>
<protein>
    <submittedName>
        <fullName evidence="2">Ferrochelatase</fullName>
        <ecNumber evidence="2">4.99.1.1</ecNumber>
    </submittedName>
</protein>
<organism evidence="2 3">
    <name type="scientific">Salmonella enterica I</name>
    <dbReference type="NCBI Taxonomy" id="59201"/>
    <lineage>
        <taxon>Bacteria</taxon>
        <taxon>Pseudomonadati</taxon>
        <taxon>Pseudomonadota</taxon>
        <taxon>Gammaproteobacteria</taxon>
        <taxon>Enterobacterales</taxon>
        <taxon>Enterobacteriaceae</taxon>
        <taxon>Salmonella</taxon>
    </lineage>
</organism>
<dbReference type="GO" id="GO:0006783">
    <property type="term" value="P:heme biosynthetic process"/>
    <property type="evidence" value="ECO:0007669"/>
    <property type="project" value="InterPro"/>
</dbReference>
<dbReference type="AlphaFoldDB" id="A0A447MWQ4"/>
<reference evidence="2 3" key="1">
    <citation type="submission" date="2018-12" db="EMBL/GenBank/DDBJ databases">
        <authorList>
            <consortium name="Pathogen Informatics"/>
        </authorList>
    </citation>
    <scope>NUCLEOTIDE SEQUENCE [LARGE SCALE GENOMIC DNA]</scope>
    <source>
        <strain evidence="2 3">NCTC129</strain>
    </source>
</reference>
<dbReference type="Proteomes" id="UP000282086">
    <property type="component" value="Chromosome"/>
</dbReference>
<evidence type="ECO:0000313" key="3">
    <source>
        <dbReference type="Proteomes" id="UP000282086"/>
    </source>
</evidence>
<dbReference type="SUPFAM" id="SSF53800">
    <property type="entry name" value="Chelatase"/>
    <property type="match status" value="1"/>
</dbReference>
<keyword evidence="2" id="KW-0456">Lyase</keyword>
<dbReference type="PANTHER" id="PTHR11108:SF1">
    <property type="entry name" value="FERROCHELATASE, MITOCHONDRIAL"/>
    <property type="match status" value="1"/>
</dbReference>
<accession>A0A447MWQ4</accession>
<evidence type="ECO:0000313" key="2">
    <source>
        <dbReference type="EMBL" id="VDZ95483.1"/>
    </source>
</evidence>
<gene>
    <name evidence="2" type="primary">hemH_1</name>
    <name evidence="2" type="ORF">NCTC129_01605</name>
</gene>
<dbReference type="EMBL" id="LR134140">
    <property type="protein sequence ID" value="VDZ95483.1"/>
    <property type="molecule type" value="Genomic_DNA"/>
</dbReference>
<dbReference type="Gene3D" id="3.40.50.1400">
    <property type="match status" value="1"/>
</dbReference>
<comment type="similarity">
    <text evidence="1">Belongs to the ferrochelatase family.</text>
</comment>